<evidence type="ECO:0000313" key="1">
    <source>
        <dbReference type="EMBL" id="DAD87862.1"/>
    </source>
</evidence>
<name>A0A8S5MZS9_9CAUD</name>
<dbReference type="EMBL" id="BK015029">
    <property type="protein sequence ID" value="DAD87862.1"/>
    <property type="molecule type" value="Genomic_DNA"/>
</dbReference>
<accession>A0A8S5MZS9</accession>
<reference evidence="1" key="1">
    <citation type="journal article" date="2021" name="Proc. Natl. Acad. Sci. U.S.A.">
        <title>A Catalog of Tens of Thousands of Viruses from Human Metagenomes Reveals Hidden Associations with Chronic Diseases.</title>
        <authorList>
            <person name="Tisza M.J."/>
            <person name="Buck C.B."/>
        </authorList>
    </citation>
    <scope>NUCLEOTIDE SEQUENCE</scope>
    <source>
        <strain evidence="1">Ct43U4</strain>
    </source>
</reference>
<sequence length="100" mass="11345">MSSLEKADNIYVQIIGNFKEIAKKQNGVINEYPVNSREGDLLKKLRADKMAEMISNNVCCVVILSTVDDKIDTIELCDKPGRKPIEAKPEKVKINKQRRI</sequence>
<protein>
    <submittedName>
        <fullName evidence="1">Uncharacterized protein</fullName>
    </submittedName>
</protein>
<organism evidence="1">
    <name type="scientific">Siphoviridae sp. ct43U4</name>
    <dbReference type="NCBI Taxonomy" id="2826285"/>
    <lineage>
        <taxon>Viruses</taxon>
        <taxon>Duplodnaviria</taxon>
        <taxon>Heunggongvirae</taxon>
        <taxon>Uroviricota</taxon>
        <taxon>Caudoviricetes</taxon>
    </lineage>
</organism>
<proteinExistence type="predicted"/>